<dbReference type="EMBL" id="HACA01026861">
    <property type="protein sequence ID" value="CDW44222.1"/>
    <property type="molecule type" value="Transcribed_RNA"/>
</dbReference>
<organism evidence="1">
    <name type="scientific">Lepeophtheirus salmonis</name>
    <name type="common">Salmon louse</name>
    <name type="synonym">Caligus salmonis</name>
    <dbReference type="NCBI Taxonomy" id="72036"/>
    <lineage>
        <taxon>Eukaryota</taxon>
        <taxon>Metazoa</taxon>
        <taxon>Ecdysozoa</taxon>
        <taxon>Arthropoda</taxon>
        <taxon>Crustacea</taxon>
        <taxon>Multicrustacea</taxon>
        <taxon>Hexanauplia</taxon>
        <taxon>Copepoda</taxon>
        <taxon>Siphonostomatoida</taxon>
        <taxon>Caligidae</taxon>
        <taxon>Lepeophtheirus</taxon>
    </lineage>
</organism>
<evidence type="ECO:0000313" key="1">
    <source>
        <dbReference type="EMBL" id="CDW44222.1"/>
    </source>
</evidence>
<sequence length="62" mass="7038">MKFWFSVVPTLPFTSLDNDCVMGSPLDHPELLWIIPSWMRVHRARSISLPGTSKVLVSLKSL</sequence>
<name>A0A0K2V230_LEPSM</name>
<proteinExistence type="predicted"/>
<reference evidence="1" key="1">
    <citation type="submission" date="2014-05" db="EMBL/GenBank/DDBJ databases">
        <authorList>
            <person name="Chronopoulou M."/>
        </authorList>
    </citation>
    <scope>NUCLEOTIDE SEQUENCE</scope>
    <source>
        <tissue evidence="1">Whole organism</tissue>
    </source>
</reference>
<dbReference type="AlphaFoldDB" id="A0A0K2V230"/>
<accession>A0A0K2V230</accession>
<protein>
    <submittedName>
        <fullName evidence="1">Uncharacterized protein</fullName>
    </submittedName>
</protein>